<evidence type="ECO:0000256" key="1">
    <source>
        <dbReference type="ARBA" id="ARBA00022527"/>
    </source>
</evidence>
<proteinExistence type="predicted"/>
<dbReference type="Pfam" id="PF00069">
    <property type="entry name" value="Pkinase"/>
    <property type="match status" value="1"/>
</dbReference>
<keyword evidence="1" id="KW-0723">Serine/threonine-protein kinase</keyword>
<gene>
    <name evidence="7" type="ORF">Poli38472_010986</name>
</gene>
<dbReference type="Gene3D" id="1.10.510.10">
    <property type="entry name" value="Transferase(Phosphotransferase) domain 1"/>
    <property type="match status" value="1"/>
</dbReference>
<evidence type="ECO:0000259" key="6">
    <source>
        <dbReference type="PROSITE" id="PS50011"/>
    </source>
</evidence>
<accession>A0A8K1CF76</accession>
<evidence type="ECO:0000256" key="4">
    <source>
        <dbReference type="ARBA" id="ARBA00022777"/>
    </source>
</evidence>
<dbReference type="GO" id="GO:0005634">
    <property type="term" value="C:nucleus"/>
    <property type="evidence" value="ECO:0007669"/>
    <property type="project" value="TreeGrafter"/>
</dbReference>
<dbReference type="InterPro" id="IPR011009">
    <property type="entry name" value="Kinase-like_dom_sf"/>
</dbReference>
<dbReference type="EMBL" id="SPLM01000075">
    <property type="protein sequence ID" value="TMW61923.1"/>
    <property type="molecule type" value="Genomic_DNA"/>
</dbReference>
<organism evidence="7 8">
    <name type="scientific">Pythium oligandrum</name>
    <name type="common">Mycoparasitic fungus</name>
    <dbReference type="NCBI Taxonomy" id="41045"/>
    <lineage>
        <taxon>Eukaryota</taxon>
        <taxon>Sar</taxon>
        <taxon>Stramenopiles</taxon>
        <taxon>Oomycota</taxon>
        <taxon>Peronosporomycetes</taxon>
        <taxon>Pythiales</taxon>
        <taxon>Pythiaceae</taxon>
        <taxon>Pythium</taxon>
    </lineage>
</organism>
<dbReference type="SUPFAM" id="SSF56112">
    <property type="entry name" value="Protein kinase-like (PK-like)"/>
    <property type="match status" value="1"/>
</dbReference>
<keyword evidence="3" id="KW-0547">Nucleotide-binding</keyword>
<protein>
    <recommendedName>
        <fullName evidence="6">Protein kinase domain-containing protein</fullName>
    </recommendedName>
</protein>
<dbReference type="PROSITE" id="PS50011">
    <property type="entry name" value="PROTEIN_KINASE_DOM"/>
    <property type="match status" value="1"/>
</dbReference>
<dbReference type="PANTHER" id="PTHR24345">
    <property type="entry name" value="SERINE/THREONINE-PROTEIN KINASE PLK"/>
    <property type="match status" value="1"/>
</dbReference>
<keyword evidence="2" id="KW-0808">Transferase</keyword>
<evidence type="ECO:0000256" key="2">
    <source>
        <dbReference type="ARBA" id="ARBA00022679"/>
    </source>
</evidence>
<dbReference type="OrthoDB" id="125413at2759"/>
<dbReference type="PANTHER" id="PTHR24345:SF91">
    <property type="entry name" value="SERINE_THREONINE-PROTEIN KINASE PLK4"/>
    <property type="match status" value="1"/>
</dbReference>
<evidence type="ECO:0000256" key="5">
    <source>
        <dbReference type="ARBA" id="ARBA00022840"/>
    </source>
</evidence>
<dbReference type="InterPro" id="IPR000719">
    <property type="entry name" value="Prot_kinase_dom"/>
</dbReference>
<dbReference type="AlphaFoldDB" id="A0A8K1CF76"/>
<evidence type="ECO:0000256" key="3">
    <source>
        <dbReference type="ARBA" id="ARBA00022741"/>
    </source>
</evidence>
<evidence type="ECO:0000313" key="7">
    <source>
        <dbReference type="EMBL" id="TMW61923.1"/>
    </source>
</evidence>
<dbReference type="GO" id="GO:0005524">
    <property type="term" value="F:ATP binding"/>
    <property type="evidence" value="ECO:0007669"/>
    <property type="project" value="UniProtKB-KW"/>
</dbReference>
<keyword evidence="8" id="KW-1185">Reference proteome</keyword>
<evidence type="ECO:0000313" key="8">
    <source>
        <dbReference type="Proteomes" id="UP000794436"/>
    </source>
</evidence>
<keyword evidence="4" id="KW-0418">Kinase</keyword>
<name>A0A8K1CF76_PYTOL</name>
<sequence>MDTSYRVQRVLSRAQFGEILLCEVDGHKHGNDDASLVVVKQITWPSDNSKGDQKKTPSDDPAQELDVAAKICAAGNHKHVVRYQKVLREESNNVMMIGIVMEYCNQGDLFHRLDGMPENRLDEREALRVLRQIADGLDFLHQVVGIAHRDLSLENVLVQDGICKITDFGLSTFVTTEPVHGKVGKLVYMAPEVAEGRAYDPIRADLWSLGIVFFTLLTGSPLVSVASTECAAFRAFCRLGLRPILNDWKMLSQFREDTVSLCERLLQVEPGNRITLEDLHKHPAFHLVV</sequence>
<keyword evidence="5" id="KW-0067">ATP-binding</keyword>
<reference evidence="7" key="1">
    <citation type="submission" date="2019-03" db="EMBL/GenBank/DDBJ databases">
        <title>Long read genome sequence of the mycoparasitic Pythium oligandrum ATCC 38472 isolated from sugarbeet rhizosphere.</title>
        <authorList>
            <person name="Gaulin E."/>
        </authorList>
    </citation>
    <scope>NUCLEOTIDE SEQUENCE</scope>
    <source>
        <strain evidence="7">ATCC 38472_TT</strain>
    </source>
</reference>
<dbReference type="Proteomes" id="UP000794436">
    <property type="component" value="Unassembled WGS sequence"/>
</dbReference>
<comment type="caution">
    <text evidence="7">The sequence shown here is derived from an EMBL/GenBank/DDBJ whole genome shotgun (WGS) entry which is preliminary data.</text>
</comment>
<dbReference type="GO" id="GO:0004674">
    <property type="term" value="F:protein serine/threonine kinase activity"/>
    <property type="evidence" value="ECO:0007669"/>
    <property type="project" value="UniProtKB-KW"/>
</dbReference>
<feature type="domain" description="Protein kinase" evidence="6">
    <location>
        <begin position="5"/>
        <end position="285"/>
    </location>
</feature>